<evidence type="ECO:0000313" key="2">
    <source>
        <dbReference type="EMBL" id="RVX03549.1"/>
    </source>
</evidence>
<reference evidence="2 3" key="1">
    <citation type="journal article" date="2018" name="PLoS Genet.">
        <title>Population sequencing reveals clonal diversity and ancestral inbreeding in the grapevine cultivar Chardonnay.</title>
        <authorList>
            <person name="Roach M.J."/>
            <person name="Johnson D.L."/>
            <person name="Bohlmann J."/>
            <person name="van Vuuren H.J."/>
            <person name="Jones S.J."/>
            <person name="Pretorius I.S."/>
            <person name="Schmidt S.A."/>
            <person name="Borneman A.R."/>
        </authorList>
    </citation>
    <scope>NUCLEOTIDE SEQUENCE [LARGE SCALE GENOMIC DNA]</scope>
    <source>
        <strain evidence="3">cv. Chardonnay</strain>
        <tissue evidence="2">Leaf</tissue>
    </source>
</reference>
<dbReference type="PANTHER" id="PTHR35317:SF35">
    <property type="entry name" value="DUF4219 DOMAIN-CONTAINING PROTEIN"/>
    <property type="match status" value="1"/>
</dbReference>
<dbReference type="EMBL" id="QGNW01000065">
    <property type="protein sequence ID" value="RVX03549.1"/>
    <property type="molecule type" value="Genomic_DNA"/>
</dbReference>
<proteinExistence type="predicted"/>
<dbReference type="AlphaFoldDB" id="A0A438J3L4"/>
<dbReference type="PANTHER" id="PTHR35317">
    <property type="entry name" value="OS04G0629600 PROTEIN"/>
    <property type="match status" value="1"/>
</dbReference>
<gene>
    <name evidence="2" type="ORF">CK203_027836</name>
</gene>
<dbReference type="Pfam" id="PF14223">
    <property type="entry name" value="Retrotran_gag_2"/>
    <property type="match status" value="1"/>
</dbReference>
<comment type="caution">
    <text evidence="2">The sequence shown here is derived from an EMBL/GenBank/DDBJ whole genome shotgun (WGS) entry which is preliminary data.</text>
</comment>
<feature type="domain" description="Retrovirus-related Pol polyprotein from transposon TNT 1-94-like beta-barrel" evidence="1">
    <location>
        <begin position="367"/>
        <end position="400"/>
    </location>
</feature>
<evidence type="ECO:0000313" key="3">
    <source>
        <dbReference type="Proteomes" id="UP000288805"/>
    </source>
</evidence>
<sequence>MKDHKNFGEFHAKLMDIVNSDFNLGESIPNSKVVRKILRSLLEKFRAKVTAIEESKDVDSLKVDELVGSLQTFEMTLGSLKKSKGIALNAIKEKSLGSKVFMASVIEEPLKKEVLNEFYELSDSNCDEMSFDSAYKTLYKECLNLKQEQVEWKASKRSLINETKTLKGDKMSLLDKIAFLEGEHFDMKKMCDELKSENQVFKNELSLRKEESHPNSKKLSDLINLGRKSFDKRGLGFVDETTTTSGKTIFVKPCEGVVPKKIPYKLKRHCTKMEHIVDRCYARMFESFQRKLTNLMNESLTLRNRLLQGGKRVFKRDSNVPHHSGFQGSTSNRMTKVTNVKQIWVKNNELNCLVVHTTLRASESHSWYFNSGCSCHMTGNRSFFTNFTEFDGGNVTFGDGMLLV</sequence>
<evidence type="ECO:0000259" key="1">
    <source>
        <dbReference type="Pfam" id="PF22936"/>
    </source>
</evidence>
<dbReference type="InterPro" id="IPR054722">
    <property type="entry name" value="PolX-like_BBD"/>
</dbReference>
<accession>A0A438J3L4</accession>
<protein>
    <recommendedName>
        <fullName evidence="1">Retrovirus-related Pol polyprotein from transposon TNT 1-94-like beta-barrel domain-containing protein</fullName>
    </recommendedName>
</protein>
<name>A0A438J3L4_VITVI</name>
<dbReference type="Proteomes" id="UP000288805">
    <property type="component" value="Unassembled WGS sequence"/>
</dbReference>
<dbReference type="Pfam" id="PF22936">
    <property type="entry name" value="Pol_BBD"/>
    <property type="match status" value="1"/>
</dbReference>
<organism evidence="2 3">
    <name type="scientific">Vitis vinifera</name>
    <name type="common">Grape</name>
    <dbReference type="NCBI Taxonomy" id="29760"/>
    <lineage>
        <taxon>Eukaryota</taxon>
        <taxon>Viridiplantae</taxon>
        <taxon>Streptophyta</taxon>
        <taxon>Embryophyta</taxon>
        <taxon>Tracheophyta</taxon>
        <taxon>Spermatophyta</taxon>
        <taxon>Magnoliopsida</taxon>
        <taxon>eudicotyledons</taxon>
        <taxon>Gunneridae</taxon>
        <taxon>Pentapetalae</taxon>
        <taxon>rosids</taxon>
        <taxon>Vitales</taxon>
        <taxon>Vitaceae</taxon>
        <taxon>Viteae</taxon>
        <taxon>Vitis</taxon>
    </lineage>
</organism>